<protein>
    <recommendedName>
        <fullName evidence="4">Conjugal transfer protein</fullName>
    </recommendedName>
</protein>
<sequence>MSSATVGSVRIGRSYTRARRYPWVLGKIGDWTLPLGPYTVPQLVIAAAGIYLLIKTFSVWSPLGPLPVAALGVAVWAARASRIGGRSPLWVAYGWLRYLLQPSTGRIAGRTARAPRTRLLQGSILISTTDDPAPTTAPAPERRARTARQRPTVRRTPRPRPFRRRRAAAAAPTARPVPTPLQQMLNQPEGGLR</sequence>
<organism evidence="2 3">
    <name type="scientific">Streptomyces cavernicola</name>
    <dbReference type="NCBI Taxonomy" id="3043613"/>
    <lineage>
        <taxon>Bacteria</taxon>
        <taxon>Bacillati</taxon>
        <taxon>Actinomycetota</taxon>
        <taxon>Actinomycetes</taxon>
        <taxon>Kitasatosporales</taxon>
        <taxon>Streptomycetaceae</taxon>
        <taxon>Streptomyces</taxon>
    </lineage>
</organism>
<proteinExistence type="predicted"/>
<dbReference type="RefSeq" id="WP_282546249.1">
    <property type="nucleotide sequence ID" value="NZ_JASCIQ010000044.1"/>
</dbReference>
<evidence type="ECO:0000313" key="3">
    <source>
        <dbReference type="Proteomes" id="UP001223978"/>
    </source>
</evidence>
<accession>A0ABT6SJJ1</accession>
<comment type="caution">
    <text evidence="2">The sequence shown here is derived from an EMBL/GenBank/DDBJ whole genome shotgun (WGS) entry which is preliminary data.</text>
</comment>
<gene>
    <name evidence="2" type="ORF">QIS96_31540</name>
</gene>
<name>A0ABT6SJJ1_9ACTN</name>
<evidence type="ECO:0000313" key="2">
    <source>
        <dbReference type="EMBL" id="MDI3408340.1"/>
    </source>
</evidence>
<keyword evidence="3" id="KW-1185">Reference proteome</keyword>
<evidence type="ECO:0000256" key="1">
    <source>
        <dbReference type="SAM" id="MobiDB-lite"/>
    </source>
</evidence>
<feature type="region of interest" description="Disordered" evidence="1">
    <location>
        <begin position="127"/>
        <end position="193"/>
    </location>
</feature>
<dbReference type="Proteomes" id="UP001223978">
    <property type="component" value="Unassembled WGS sequence"/>
</dbReference>
<evidence type="ECO:0008006" key="4">
    <source>
        <dbReference type="Google" id="ProtNLM"/>
    </source>
</evidence>
<reference evidence="2 3" key="1">
    <citation type="submission" date="2023-05" db="EMBL/GenBank/DDBJ databases">
        <title>Draft genome sequence of Streptomyces sp. B-S-A6 isolated from a cave soil in Thailand.</title>
        <authorList>
            <person name="Chamroensaksri N."/>
            <person name="Muangham S."/>
        </authorList>
    </citation>
    <scope>NUCLEOTIDE SEQUENCE [LARGE SCALE GENOMIC DNA]</scope>
    <source>
        <strain evidence="2 3">B-S-A6</strain>
    </source>
</reference>
<dbReference type="EMBL" id="JASCIQ010000044">
    <property type="protein sequence ID" value="MDI3408340.1"/>
    <property type="molecule type" value="Genomic_DNA"/>
</dbReference>
<feature type="compositionally biased region" description="Basic residues" evidence="1">
    <location>
        <begin position="145"/>
        <end position="167"/>
    </location>
</feature>